<keyword evidence="3" id="KW-1185">Reference proteome</keyword>
<dbReference type="OrthoDB" id="2732771at2759"/>
<accession>A0A401GIP1</accession>
<dbReference type="Proteomes" id="UP000287166">
    <property type="component" value="Unassembled WGS sequence"/>
</dbReference>
<dbReference type="AlphaFoldDB" id="A0A401GIP1"/>
<gene>
    <name evidence="2" type="ORF">SCP_0403570</name>
</gene>
<evidence type="ECO:0000313" key="2">
    <source>
        <dbReference type="EMBL" id="GBE81981.1"/>
    </source>
</evidence>
<dbReference type="EMBL" id="BFAD01000004">
    <property type="protein sequence ID" value="GBE81981.1"/>
    <property type="molecule type" value="Genomic_DNA"/>
</dbReference>
<feature type="compositionally biased region" description="Low complexity" evidence="1">
    <location>
        <begin position="348"/>
        <end position="361"/>
    </location>
</feature>
<sequence>MGHTKNKTKNIKKTRGRSTWAKGSKLRFLNARTDDWQTATDLDKVSKFYLNVTKLFIKKYGWDLLFDQDAEDEIPDPPDDLIIDWIGDEPFDDPKECTYQEMCTDRQLVPLPQSKNHQGLSMLAERSDPFDMLELSPKPPRKPRLLQYYSHLHYAKHIKPHFDEEWARVESAPVLPGKKKPAQVKVRNKFTETAFLNESEEFRTTLKADLENEHEEQLKAFRNGQAEKKTAQHYHNGLVDTAMYLQPLANLIADKFGMSVSFLLAGPIPDRGGQIEVRSVHSGEMAEVIPRNWPEFDRLGFHEVENIMLHFARRCFTEAQQREWALPGTLDDQEASEANFLATSAKHTPSAVPSASSPSTSDAEHVISSRVESSSTSDDMAALTNSTSPPPENATSLATSTSALPGPRCSISIF</sequence>
<protein>
    <submittedName>
        <fullName evidence="2">Uncharacterized protein</fullName>
    </submittedName>
</protein>
<organism evidence="2 3">
    <name type="scientific">Sparassis crispa</name>
    <dbReference type="NCBI Taxonomy" id="139825"/>
    <lineage>
        <taxon>Eukaryota</taxon>
        <taxon>Fungi</taxon>
        <taxon>Dikarya</taxon>
        <taxon>Basidiomycota</taxon>
        <taxon>Agaricomycotina</taxon>
        <taxon>Agaricomycetes</taxon>
        <taxon>Polyporales</taxon>
        <taxon>Sparassidaceae</taxon>
        <taxon>Sparassis</taxon>
    </lineage>
</organism>
<proteinExistence type="predicted"/>
<comment type="caution">
    <text evidence="2">The sequence shown here is derived from an EMBL/GenBank/DDBJ whole genome shotgun (WGS) entry which is preliminary data.</text>
</comment>
<evidence type="ECO:0000256" key="1">
    <source>
        <dbReference type="SAM" id="MobiDB-lite"/>
    </source>
</evidence>
<dbReference type="RefSeq" id="XP_027612894.1">
    <property type="nucleotide sequence ID" value="XM_027757093.1"/>
</dbReference>
<feature type="compositionally biased region" description="Low complexity" evidence="1">
    <location>
        <begin position="368"/>
        <end position="377"/>
    </location>
</feature>
<feature type="region of interest" description="Disordered" evidence="1">
    <location>
        <begin position="344"/>
        <end position="404"/>
    </location>
</feature>
<evidence type="ECO:0000313" key="3">
    <source>
        <dbReference type="Proteomes" id="UP000287166"/>
    </source>
</evidence>
<reference evidence="2 3" key="1">
    <citation type="journal article" date="2018" name="Sci. Rep.">
        <title>Genome sequence of the cauliflower mushroom Sparassis crispa (Hanabiratake) and its association with beneficial usage.</title>
        <authorList>
            <person name="Kiyama R."/>
            <person name="Furutani Y."/>
            <person name="Kawaguchi K."/>
            <person name="Nakanishi T."/>
        </authorList>
    </citation>
    <scope>NUCLEOTIDE SEQUENCE [LARGE SCALE GENOMIC DNA]</scope>
</reference>
<name>A0A401GIP1_9APHY</name>
<dbReference type="GeneID" id="38778898"/>
<feature type="compositionally biased region" description="Polar residues" evidence="1">
    <location>
        <begin position="383"/>
        <end position="403"/>
    </location>
</feature>
<dbReference type="InParanoid" id="A0A401GIP1"/>